<dbReference type="EMBL" id="UXUI01018550">
    <property type="protein sequence ID" value="VDD98132.1"/>
    <property type="molecule type" value="Genomic_DNA"/>
</dbReference>
<gene>
    <name evidence="2" type="ORF">EVEC_LOCUS12883</name>
</gene>
<evidence type="ECO:0000313" key="2">
    <source>
        <dbReference type="EMBL" id="VDD98132.1"/>
    </source>
</evidence>
<evidence type="ECO:0000256" key="1">
    <source>
        <dbReference type="SAM" id="MobiDB-lite"/>
    </source>
</evidence>
<name>A0A0N4VRT7_ENTVE</name>
<keyword evidence="3" id="KW-1185">Reference proteome</keyword>
<proteinExistence type="predicted"/>
<accession>A0A0N4VRT7</accession>
<evidence type="ECO:0000313" key="4">
    <source>
        <dbReference type="WBParaSite" id="EVEC_0001376001-mRNA-1"/>
    </source>
</evidence>
<reference evidence="2 3" key="2">
    <citation type="submission" date="2018-10" db="EMBL/GenBank/DDBJ databases">
        <authorList>
            <consortium name="Pathogen Informatics"/>
        </authorList>
    </citation>
    <scope>NUCLEOTIDE SEQUENCE [LARGE SCALE GENOMIC DNA]</scope>
</reference>
<feature type="region of interest" description="Disordered" evidence="1">
    <location>
        <begin position="1"/>
        <end position="25"/>
    </location>
</feature>
<reference evidence="4" key="1">
    <citation type="submission" date="2017-02" db="UniProtKB">
        <authorList>
            <consortium name="WormBaseParasite"/>
        </authorList>
    </citation>
    <scope>IDENTIFICATION</scope>
</reference>
<sequence length="44" mass="4697">MTVADDGRTDGRDVEGDDDGGGWEATEVEAIVADLWTVQMASVR</sequence>
<dbReference type="Proteomes" id="UP000274131">
    <property type="component" value="Unassembled WGS sequence"/>
</dbReference>
<evidence type="ECO:0000313" key="3">
    <source>
        <dbReference type="Proteomes" id="UP000274131"/>
    </source>
</evidence>
<dbReference type="AlphaFoldDB" id="A0A0N4VRT7"/>
<dbReference type="WBParaSite" id="EVEC_0001376001-mRNA-1">
    <property type="protein sequence ID" value="EVEC_0001376001-mRNA-1"/>
    <property type="gene ID" value="EVEC_0001376001"/>
</dbReference>
<organism evidence="4">
    <name type="scientific">Enterobius vermicularis</name>
    <name type="common">Human pinworm</name>
    <dbReference type="NCBI Taxonomy" id="51028"/>
    <lineage>
        <taxon>Eukaryota</taxon>
        <taxon>Metazoa</taxon>
        <taxon>Ecdysozoa</taxon>
        <taxon>Nematoda</taxon>
        <taxon>Chromadorea</taxon>
        <taxon>Rhabditida</taxon>
        <taxon>Spirurina</taxon>
        <taxon>Oxyuridomorpha</taxon>
        <taxon>Oxyuroidea</taxon>
        <taxon>Oxyuridae</taxon>
        <taxon>Enterobius</taxon>
    </lineage>
</organism>
<feature type="compositionally biased region" description="Basic and acidic residues" evidence="1">
    <location>
        <begin position="1"/>
        <end position="14"/>
    </location>
</feature>
<protein>
    <submittedName>
        <fullName evidence="4">SAM-dependent methyltransferase</fullName>
    </submittedName>
</protein>